<dbReference type="AlphaFoldDB" id="A0AAD5MWR9"/>
<gene>
    <name evidence="1" type="ORF">KIN20_008420</name>
</gene>
<dbReference type="Proteomes" id="UP001196413">
    <property type="component" value="Unassembled WGS sequence"/>
</dbReference>
<evidence type="ECO:0000313" key="1">
    <source>
        <dbReference type="EMBL" id="KAJ1352214.1"/>
    </source>
</evidence>
<name>A0AAD5MWR9_PARTN</name>
<dbReference type="EMBL" id="JAHQIW010001335">
    <property type="protein sequence ID" value="KAJ1352214.1"/>
    <property type="molecule type" value="Genomic_DNA"/>
</dbReference>
<sequence>MERSQCSAASCLHSRLCSIRLYPFPISADQYVNDRRFESFDEVEEEYNDDHIRHQLVVRIALIDHFEALDIPLIPTDNTSMSPHQLYHK</sequence>
<organism evidence="1 2">
    <name type="scientific">Parelaphostrongylus tenuis</name>
    <name type="common">Meningeal worm</name>
    <dbReference type="NCBI Taxonomy" id="148309"/>
    <lineage>
        <taxon>Eukaryota</taxon>
        <taxon>Metazoa</taxon>
        <taxon>Ecdysozoa</taxon>
        <taxon>Nematoda</taxon>
        <taxon>Chromadorea</taxon>
        <taxon>Rhabditida</taxon>
        <taxon>Rhabditina</taxon>
        <taxon>Rhabditomorpha</taxon>
        <taxon>Strongyloidea</taxon>
        <taxon>Metastrongylidae</taxon>
        <taxon>Parelaphostrongylus</taxon>
    </lineage>
</organism>
<protein>
    <submittedName>
        <fullName evidence="1">Uncharacterized protein</fullName>
    </submittedName>
</protein>
<keyword evidence="2" id="KW-1185">Reference proteome</keyword>
<accession>A0AAD5MWR9</accession>
<comment type="caution">
    <text evidence="1">The sequence shown here is derived from an EMBL/GenBank/DDBJ whole genome shotgun (WGS) entry which is preliminary data.</text>
</comment>
<reference evidence="1" key="1">
    <citation type="submission" date="2021-06" db="EMBL/GenBank/DDBJ databases">
        <title>Parelaphostrongylus tenuis whole genome reference sequence.</title>
        <authorList>
            <person name="Garwood T.J."/>
            <person name="Larsen P.A."/>
            <person name="Fountain-Jones N.M."/>
            <person name="Garbe J.R."/>
            <person name="Macchietto M.G."/>
            <person name="Kania S.A."/>
            <person name="Gerhold R.W."/>
            <person name="Richards J.E."/>
            <person name="Wolf T.M."/>
        </authorList>
    </citation>
    <scope>NUCLEOTIDE SEQUENCE</scope>
    <source>
        <strain evidence="1">MNPRO001-30</strain>
        <tissue evidence="1">Meninges</tissue>
    </source>
</reference>
<proteinExistence type="predicted"/>
<evidence type="ECO:0000313" key="2">
    <source>
        <dbReference type="Proteomes" id="UP001196413"/>
    </source>
</evidence>